<dbReference type="AlphaFoldDB" id="A0A7K4NKA6"/>
<accession>A0A7K4NKA6</accession>
<dbReference type="Proteomes" id="UP000529843">
    <property type="component" value="Unassembled WGS sequence"/>
</dbReference>
<evidence type="ECO:0000313" key="2">
    <source>
        <dbReference type="Proteomes" id="UP000529843"/>
    </source>
</evidence>
<proteinExistence type="predicted"/>
<dbReference type="InterPro" id="IPR040442">
    <property type="entry name" value="Pyrv_kinase-like_dom_sf"/>
</dbReference>
<organism evidence="1 2">
    <name type="scientific">Marine Group I thaumarchaeote</name>
    <dbReference type="NCBI Taxonomy" id="2511932"/>
    <lineage>
        <taxon>Archaea</taxon>
        <taxon>Nitrososphaerota</taxon>
        <taxon>Marine Group I</taxon>
    </lineage>
</organism>
<dbReference type="GO" id="GO:0003824">
    <property type="term" value="F:catalytic activity"/>
    <property type="evidence" value="ECO:0007669"/>
    <property type="project" value="InterPro"/>
</dbReference>
<dbReference type="SUPFAM" id="SSF51621">
    <property type="entry name" value="Phosphoenolpyruvate/pyruvate domain"/>
    <property type="match status" value="1"/>
</dbReference>
<name>A0A7K4NKA6_9ARCH</name>
<dbReference type="Gene3D" id="3.20.20.60">
    <property type="entry name" value="Phosphoenolpyruvate-binding domains"/>
    <property type="match status" value="1"/>
</dbReference>
<comment type="caution">
    <text evidence="1">The sequence shown here is derived from an EMBL/GenBank/DDBJ whole genome shotgun (WGS) entry which is preliminary data.</text>
</comment>
<dbReference type="InterPro" id="IPR015813">
    <property type="entry name" value="Pyrv/PenolPyrv_kinase-like_dom"/>
</dbReference>
<gene>
    <name evidence="1" type="ORF">HX804_00420</name>
</gene>
<evidence type="ECO:0008006" key="3">
    <source>
        <dbReference type="Google" id="ProtNLM"/>
    </source>
</evidence>
<dbReference type="EMBL" id="JACAST010000002">
    <property type="protein sequence ID" value="NWK01766.1"/>
    <property type="molecule type" value="Genomic_DNA"/>
</dbReference>
<sequence length="191" mass="22415">MLLISQNIKNHYNLEFPDDVILRINLAWCNSLEELKEKLSNEKNGKFFLDLPQGRIKPPNNKYSLEEMIPILESNKQIKYFAVSNIENKNDLQPFLDKLPDHINIVPKIESPNAILNIKEICNALKTEKKVVMLDHDDLFSSIIRNNEDKNSFQKYVRKLIDFCEKENISLLRTVGVMFSDDEKRTTQYEK</sequence>
<reference evidence="1 2" key="1">
    <citation type="journal article" date="2019" name="Environ. Microbiol.">
        <title>Genomics insights into ecotype formation of ammonia-oxidizing archaea in the deep ocean.</title>
        <authorList>
            <person name="Wang Y."/>
            <person name="Huang J.M."/>
            <person name="Cui G.J."/>
            <person name="Nunoura T."/>
            <person name="Takaki Y."/>
            <person name="Li W.L."/>
            <person name="Li J."/>
            <person name="Gao Z.M."/>
            <person name="Takai K."/>
            <person name="Zhang A.Q."/>
            <person name="Stepanauskas R."/>
        </authorList>
    </citation>
    <scope>NUCLEOTIDE SEQUENCE [LARGE SCALE GENOMIC DNA]</scope>
    <source>
        <strain evidence="1 2">N8</strain>
    </source>
</reference>
<protein>
    <recommendedName>
        <fullName evidence="3">Aldolase</fullName>
    </recommendedName>
</protein>
<evidence type="ECO:0000313" key="1">
    <source>
        <dbReference type="EMBL" id="NWK01766.1"/>
    </source>
</evidence>